<dbReference type="SMART" id="SM00355">
    <property type="entry name" value="ZnF_C2H2"/>
    <property type="match status" value="7"/>
</dbReference>
<protein>
    <submittedName>
        <fullName evidence="8">Zinc finger protein 62</fullName>
    </submittedName>
</protein>
<keyword evidence="9" id="KW-1185">Reference proteome</keyword>
<feature type="region of interest" description="Disordered" evidence="6">
    <location>
        <begin position="209"/>
        <end position="239"/>
    </location>
</feature>
<evidence type="ECO:0000256" key="2">
    <source>
        <dbReference type="ARBA" id="ARBA00022737"/>
    </source>
</evidence>
<feature type="domain" description="C2H2-type" evidence="7">
    <location>
        <begin position="122"/>
        <end position="145"/>
    </location>
</feature>
<dbReference type="Pfam" id="PF00096">
    <property type="entry name" value="zf-C2H2"/>
    <property type="match status" value="2"/>
</dbReference>
<evidence type="ECO:0000313" key="9">
    <source>
        <dbReference type="Proteomes" id="UP000770661"/>
    </source>
</evidence>
<dbReference type="PROSITE" id="PS50157">
    <property type="entry name" value="ZINC_FINGER_C2H2_2"/>
    <property type="match status" value="6"/>
</dbReference>
<keyword evidence="3 5" id="KW-0863">Zinc-finger</keyword>
<name>A0A8J4YT86_CHIOP</name>
<sequence length="443" mass="50066">MAHNLQPLVLRNDHYIVPEVVHPGVVARGSSGLPPAPAYTEKRLLPQPFEVRNKKRPKSRTYFVCTVLECKEKFSCAENLETHMKLHQVIKPFACNICGKVCRTESRLAIHQARHATDGEKCKCDICERNFSSRSALKKHKLRIHRPLPHICPYCQSGFEKHQYMLIHAKRAHENESLPEASEDKQSMLKINFESNEFYSQQGADDGKNYFKTNYDANEDENQPSQSAPAPSSPYEYQKEQKVAGCNTNNVEKTAVVSPSITCEMCTSTFPSLSYLKQHVAVHINEKNLTCQHCKMRFTNHQLLSNHLKLHNFEPEPIASFPSNFNNGNFAQYVPLSGQPTVTRGPQVVGKYICALCSEQFLTLGSLKRHQARGHNSVDLKDNSQGHEDRELECVRERSERRMGGLQHARTGINGDSLCGGHPLGGVALRNRHQIRDSISKTN</sequence>
<keyword evidence="1" id="KW-0479">Metal-binding</keyword>
<feature type="domain" description="C2H2-type" evidence="7">
    <location>
        <begin position="261"/>
        <end position="288"/>
    </location>
</feature>
<proteinExistence type="predicted"/>
<dbReference type="InterPro" id="IPR036236">
    <property type="entry name" value="Znf_C2H2_sf"/>
</dbReference>
<feature type="domain" description="C2H2-type" evidence="7">
    <location>
        <begin position="93"/>
        <end position="120"/>
    </location>
</feature>
<organism evidence="8 9">
    <name type="scientific">Chionoecetes opilio</name>
    <name type="common">Atlantic snow crab</name>
    <name type="synonym">Cancer opilio</name>
    <dbReference type="NCBI Taxonomy" id="41210"/>
    <lineage>
        <taxon>Eukaryota</taxon>
        <taxon>Metazoa</taxon>
        <taxon>Ecdysozoa</taxon>
        <taxon>Arthropoda</taxon>
        <taxon>Crustacea</taxon>
        <taxon>Multicrustacea</taxon>
        <taxon>Malacostraca</taxon>
        <taxon>Eumalacostraca</taxon>
        <taxon>Eucarida</taxon>
        <taxon>Decapoda</taxon>
        <taxon>Pleocyemata</taxon>
        <taxon>Brachyura</taxon>
        <taxon>Eubrachyura</taxon>
        <taxon>Majoidea</taxon>
        <taxon>Majidae</taxon>
        <taxon>Chionoecetes</taxon>
    </lineage>
</organism>
<feature type="compositionally biased region" description="Low complexity" evidence="6">
    <location>
        <begin position="223"/>
        <end position="234"/>
    </location>
</feature>
<dbReference type="Proteomes" id="UP000770661">
    <property type="component" value="Unassembled WGS sequence"/>
</dbReference>
<dbReference type="SUPFAM" id="SSF57667">
    <property type="entry name" value="beta-beta-alpha zinc fingers"/>
    <property type="match status" value="3"/>
</dbReference>
<evidence type="ECO:0000256" key="1">
    <source>
        <dbReference type="ARBA" id="ARBA00022723"/>
    </source>
</evidence>
<evidence type="ECO:0000256" key="6">
    <source>
        <dbReference type="SAM" id="MobiDB-lite"/>
    </source>
</evidence>
<feature type="domain" description="C2H2-type" evidence="7">
    <location>
        <begin position="352"/>
        <end position="380"/>
    </location>
</feature>
<evidence type="ECO:0000259" key="7">
    <source>
        <dbReference type="PROSITE" id="PS50157"/>
    </source>
</evidence>
<feature type="domain" description="C2H2-type" evidence="7">
    <location>
        <begin position="63"/>
        <end position="92"/>
    </location>
</feature>
<feature type="domain" description="C2H2-type" evidence="7">
    <location>
        <begin position="289"/>
        <end position="316"/>
    </location>
</feature>
<dbReference type="InterPro" id="IPR013087">
    <property type="entry name" value="Znf_C2H2_type"/>
</dbReference>
<dbReference type="PROSITE" id="PS00028">
    <property type="entry name" value="ZINC_FINGER_C2H2_1"/>
    <property type="match status" value="7"/>
</dbReference>
<dbReference type="OrthoDB" id="6077919at2759"/>
<dbReference type="EMBL" id="JACEEZ010000223">
    <property type="protein sequence ID" value="KAG0730406.1"/>
    <property type="molecule type" value="Genomic_DNA"/>
</dbReference>
<evidence type="ECO:0000256" key="4">
    <source>
        <dbReference type="ARBA" id="ARBA00022833"/>
    </source>
</evidence>
<dbReference type="PANTHER" id="PTHR24379:SF121">
    <property type="entry name" value="C2H2-TYPE DOMAIN-CONTAINING PROTEIN"/>
    <property type="match status" value="1"/>
</dbReference>
<dbReference type="Gene3D" id="3.30.160.60">
    <property type="entry name" value="Classic Zinc Finger"/>
    <property type="match status" value="3"/>
</dbReference>
<reference evidence="8" key="1">
    <citation type="submission" date="2020-07" db="EMBL/GenBank/DDBJ databases">
        <title>The High-quality genome of the commercially important snow crab, Chionoecetes opilio.</title>
        <authorList>
            <person name="Jeong J.-H."/>
            <person name="Ryu S."/>
        </authorList>
    </citation>
    <scope>NUCLEOTIDE SEQUENCE</scope>
    <source>
        <strain evidence="8">MADBK_172401_WGS</strain>
        <tissue evidence="8">Digestive gland</tissue>
    </source>
</reference>
<dbReference type="PANTHER" id="PTHR24379">
    <property type="entry name" value="KRAB AND ZINC FINGER DOMAIN-CONTAINING"/>
    <property type="match status" value="1"/>
</dbReference>
<keyword evidence="4" id="KW-0862">Zinc</keyword>
<evidence type="ECO:0000313" key="8">
    <source>
        <dbReference type="EMBL" id="KAG0730406.1"/>
    </source>
</evidence>
<evidence type="ECO:0000256" key="3">
    <source>
        <dbReference type="ARBA" id="ARBA00022771"/>
    </source>
</evidence>
<dbReference type="GO" id="GO:0008270">
    <property type="term" value="F:zinc ion binding"/>
    <property type="evidence" value="ECO:0007669"/>
    <property type="project" value="UniProtKB-KW"/>
</dbReference>
<evidence type="ECO:0000256" key="5">
    <source>
        <dbReference type="PROSITE-ProRule" id="PRU00042"/>
    </source>
</evidence>
<comment type="caution">
    <text evidence="8">The sequence shown here is derived from an EMBL/GenBank/DDBJ whole genome shotgun (WGS) entry which is preliminary data.</text>
</comment>
<gene>
    <name evidence="8" type="primary">Zfp62</name>
    <name evidence="8" type="ORF">GWK47_028328</name>
</gene>
<dbReference type="AlphaFoldDB" id="A0A8J4YT86"/>
<accession>A0A8J4YT86</accession>
<keyword evidence="2" id="KW-0677">Repeat</keyword>